<reference evidence="1" key="1">
    <citation type="submission" date="2020-08" db="EMBL/GenBank/DDBJ databases">
        <title>Genome public.</title>
        <authorList>
            <person name="Liu C."/>
            <person name="Sun Q."/>
        </authorList>
    </citation>
    <scope>NUCLEOTIDE SEQUENCE</scope>
    <source>
        <strain evidence="1">NSJ-44</strain>
    </source>
</reference>
<dbReference type="InterPro" id="IPR032466">
    <property type="entry name" value="Metal_Hydrolase"/>
</dbReference>
<gene>
    <name evidence="1" type="ORF">H8699_06115</name>
</gene>
<proteinExistence type="predicted"/>
<dbReference type="SUPFAM" id="SSF51556">
    <property type="entry name" value="Metallo-dependent hydrolases"/>
    <property type="match status" value="1"/>
</dbReference>
<name>A0A926HNC6_9FIRM</name>
<dbReference type="PROSITE" id="PS51365">
    <property type="entry name" value="RENAL_DIPEPTIDASE_2"/>
    <property type="match status" value="1"/>
</dbReference>
<accession>A0A926HNC6</accession>
<dbReference type="Pfam" id="PF01244">
    <property type="entry name" value="Peptidase_M19"/>
    <property type="match status" value="1"/>
</dbReference>
<protein>
    <submittedName>
        <fullName evidence="1">Membrane dipeptidase</fullName>
    </submittedName>
</protein>
<dbReference type="GO" id="GO:0006508">
    <property type="term" value="P:proteolysis"/>
    <property type="evidence" value="ECO:0007669"/>
    <property type="project" value="InterPro"/>
</dbReference>
<comment type="caution">
    <text evidence="1">The sequence shown here is derived from an EMBL/GenBank/DDBJ whole genome shotgun (WGS) entry which is preliminary data.</text>
</comment>
<dbReference type="PANTHER" id="PTHR10443:SF12">
    <property type="entry name" value="DIPEPTIDASE"/>
    <property type="match status" value="1"/>
</dbReference>
<dbReference type="GO" id="GO:0070573">
    <property type="term" value="F:metallodipeptidase activity"/>
    <property type="evidence" value="ECO:0007669"/>
    <property type="project" value="InterPro"/>
</dbReference>
<dbReference type="EMBL" id="JACRSO010000002">
    <property type="protein sequence ID" value="MBC8528996.1"/>
    <property type="molecule type" value="Genomic_DNA"/>
</dbReference>
<dbReference type="InterPro" id="IPR008257">
    <property type="entry name" value="Pept_M19"/>
</dbReference>
<dbReference type="CDD" id="cd01301">
    <property type="entry name" value="rDP_like"/>
    <property type="match status" value="1"/>
</dbReference>
<evidence type="ECO:0000313" key="1">
    <source>
        <dbReference type="EMBL" id="MBC8528996.1"/>
    </source>
</evidence>
<evidence type="ECO:0000313" key="2">
    <source>
        <dbReference type="Proteomes" id="UP000654279"/>
    </source>
</evidence>
<keyword evidence="2" id="KW-1185">Reference proteome</keyword>
<dbReference type="Gene3D" id="3.20.20.140">
    <property type="entry name" value="Metal-dependent hydrolases"/>
    <property type="match status" value="1"/>
</dbReference>
<dbReference type="RefSeq" id="WP_249284914.1">
    <property type="nucleotide sequence ID" value="NZ_JACRSO010000002.1"/>
</dbReference>
<organism evidence="1 2">
    <name type="scientific">Luoshenia tenuis</name>
    <dbReference type="NCBI Taxonomy" id="2763654"/>
    <lineage>
        <taxon>Bacteria</taxon>
        <taxon>Bacillati</taxon>
        <taxon>Bacillota</taxon>
        <taxon>Clostridia</taxon>
        <taxon>Christensenellales</taxon>
        <taxon>Christensenellaceae</taxon>
        <taxon>Luoshenia</taxon>
    </lineage>
</organism>
<dbReference type="AlphaFoldDB" id="A0A926HNC6"/>
<dbReference type="Proteomes" id="UP000654279">
    <property type="component" value="Unassembled WGS sequence"/>
</dbReference>
<dbReference type="PANTHER" id="PTHR10443">
    <property type="entry name" value="MICROSOMAL DIPEPTIDASE"/>
    <property type="match status" value="1"/>
</dbReference>
<sequence>MIKVYDAHCDYPWALLKMEKDTSFAPQNSPEHLATGSVALQVMAAWCGDAKKEGACGAATLQKIRAYRRFLTREAQRVTPVLSRDDLQSEGPGRILTLLAIEGGEALEGKLEQVEAYFHLGVRMLGLTWNWNNPLAGGAKEDGGLTAFGRAVLREMRTLHMIPDLAHLNARSFWDVLENDPYPPFVSHGNARALCEHPRNLTDAQIKAIISAGGFIGVNFYPPFLRADDENSGIADVVAHILHILQLGGQNCVGLGSDFDGMDVLPKGIDGPQHFQRILRALGEAGLEEACIGRIAYGNLKRYLYDNLP</sequence>